<gene>
    <name evidence="3" type="ORF">GCM10010967_33230</name>
</gene>
<dbReference type="Pfam" id="PF07635">
    <property type="entry name" value="PSCyt1"/>
    <property type="match status" value="1"/>
</dbReference>
<dbReference type="InterPro" id="IPR032675">
    <property type="entry name" value="LRR_dom_sf"/>
</dbReference>
<organism evidence="3 4">
    <name type="scientific">Dyadobacter beijingensis</name>
    <dbReference type="NCBI Taxonomy" id="365489"/>
    <lineage>
        <taxon>Bacteria</taxon>
        <taxon>Pseudomonadati</taxon>
        <taxon>Bacteroidota</taxon>
        <taxon>Cytophagia</taxon>
        <taxon>Cytophagales</taxon>
        <taxon>Spirosomataceae</taxon>
        <taxon>Dyadobacter</taxon>
    </lineage>
</organism>
<feature type="transmembrane region" description="Helical" evidence="1">
    <location>
        <begin position="41"/>
        <end position="64"/>
    </location>
</feature>
<dbReference type="PANTHER" id="PTHR35889">
    <property type="entry name" value="CYCLOINULO-OLIGOSACCHARIDE FRUCTANOTRANSFERASE-RELATED"/>
    <property type="match status" value="1"/>
</dbReference>
<keyword evidence="1" id="KW-0812">Transmembrane</keyword>
<feature type="transmembrane region" description="Helical" evidence="1">
    <location>
        <begin position="12"/>
        <end position="29"/>
    </location>
</feature>
<evidence type="ECO:0000256" key="1">
    <source>
        <dbReference type="SAM" id="Phobius"/>
    </source>
</evidence>
<accession>A0ABQ2I2X6</accession>
<name>A0ABQ2I2X6_9BACT</name>
<reference evidence="4" key="1">
    <citation type="journal article" date="2019" name="Int. J. Syst. Evol. Microbiol.">
        <title>The Global Catalogue of Microorganisms (GCM) 10K type strain sequencing project: providing services to taxonomists for standard genome sequencing and annotation.</title>
        <authorList>
            <consortium name="The Broad Institute Genomics Platform"/>
            <consortium name="The Broad Institute Genome Sequencing Center for Infectious Disease"/>
            <person name="Wu L."/>
            <person name="Ma J."/>
        </authorList>
    </citation>
    <scope>NUCLEOTIDE SEQUENCE [LARGE SCALE GENOMIC DNA]</scope>
    <source>
        <strain evidence="4">CGMCC 1.6375</strain>
    </source>
</reference>
<dbReference type="Proteomes" id="UP000632339">
    <property type="component" value="Unassembled WGS sequence"/>
</dbReference>
<keyword evidence="1" id="KW-1133">Transmembrane helix</keyword>
<dbReference type="InterPro" id="IPR036909">
    <property type="entry name" value="Cyt_c-like_dom_sf"/>
</dbReference>
<dbReference type="EMBL" id="BMLI01000001">
    <property type="protein sequence ID" value="GGM96846.1"/>
    <property type="molecule type" value="Genomic_DNA"/>
</dbReference>
<feature type="transmembrane region" description="Helical" evidence="1">
    <location>
        <begin position="76"/>
        <end position="95"/>
    </location>
</feature>
<evidence type="ECO:0000259" key="2">
    <source>
        <dbReference type="Pfam" id="PF07635"/>
    </source>
</evidence>
<comment type="caution">
    <text evidence="3">The sequence shown here is derived from an EMBL/GenBank/DDBJ whole genome shotgun (WGS) entry which is preliminary data.</text>
</comment>
<feature type="domain" description="Cytochrome C Planctomycete-type" evidence="2">
    <location>
        <begin position="167"/>
        <end position="226"/>
    </location>
</feature>
<dbReference type="InterPro" id="IPR011429">
    <property type="entry name" value="Cyt_c_Planctomycete-type"/>
</dbReference>
<proteinExistence type="predicted"/>
<keyword evidence="4" id="KW-1185">Reference proteome</keyword>
<dbReference type="SUPFAM" id="SSF46626">
    <property type="entry name" value="Cytochrome c"/>
    <property type="match status" value="1"/>
</dbReference>
<sequence>MFPIGRLHPAVLHFPLVVLLLYGFWVLIVEKEGSARWNAELADTLLLLGAFTACTAAFSGFLLSREESDASQTLQWHKWLGTGTSIGSLAWYAASKYLPAWRIPAKFVAAGFSALLLVTGHMGGNLTHGEDFLAWSPAGAYDPVPLVSIDQAVVYDHLVQPVLRQKCYACHNADKAKGGLQMQSVALLTKGGKSGMLWDTTSPDLGLMISRVHLPLEDKKHMPPKGKAQLTEEEMLLLSEWVKLGPDFTQKVNALPAQNPLSRYAAQVLGGNEAAEAYDFEAADAAKVKELNTNYRAVRHYAAGSPALFVNFYNQAVFKSGDIGDLLPLKSQIVAMDLSKMPVKDEDLKTIAQFTELRKLVLNFTDIKGNTLAELAKLPKLKELALSGTAVGRVHMEPLSRMASLQKVYVWSTAMTADELAALRQDKKIRFETGFTTDTTLTSLR</sequence>
<dbReference type="SUPFAM" id="SSF52047">
    <property type="entry name" value="RNI-like"/>
    <property type="match status" value="1"/>
</dbReference>
<keyword evidence="1" id="KW-0472">Membrane</keyword>
<dbReference type="Gene3D" id="3.80.10.10">
    <property type="entry name" value="Ribonuclease Inhibitor"/>
    <property type="match status" value="1"/>
</dbReference>
<evidence type="ECO:0000313" key="3">
    <source>
        <dbReference type="EMBL" id="GGM96846.1"/>
    </source>
</evidence>
<protein>
    <recommendedName>
        <fullName evidence="2">Cytochrome C Planctomycete-type domain-containing protein</fullName>
    </recommendedName>
</protein>
<evidence type="ECO:0000313" key="4">
    <source>
        <dbReference type="Proteomes" id="UP000632339"/>
    </source>
</evidence>
<dbReference type="PANTHER" id="PTHR35889:SF3">
    <property type="entry name" value="F-BOX DOMAIN-CONTAINING PROTEIN"/>
    <property type="match status" value="1"/>
</dbReference>